<dbReference type="InterPro" id="IPR001289">
    <property type="entry name" value="NFYA"/>
</dbReference>
<evidence type="ECO:0000313" key="10">
    <source>
        <dbReference type="Proteomes" id="UP000823405"/>
    </source>
</evidence>
<dbReference type="AlphaFoldDB" id="A0A9P6QN36"/>
<keyword evidence="3 7" id="KW-0238">DNA-binding</keyword>
<feature type="region of interest" description="Disordered" evidence="8">
    <location>
        <begin position="141"/>
        <end position="200"/>
    </location>
</feature>
<evidence type="ECO:0000256" key="3">
    <source>
        <dbReference type="ARBA" id="ARBA00023125"/>
    </source>
</evidence>
<dbReference type="GO" id="GO:0003677">
    <property type="term" value="F:DNA binding"/>
    <property type="evidence" value="ECO:0007669"/>
    <property type="project" value="UniProtKB-KW"/>
</dbReference>
<dbReference type="PRINTS" id="PR00616">
    <property type="entry name" value="CCAATSUBUNTB"/>
</dbReference>
<evidence type="ECO:0000256" key="5">
    <source>
        <dbReference type="ARBA" id="ARBA00023163"/>
    </source>
</evidence>
<feature type="compositionally biased region" description="Low complexity" evidence="8">
    <location>
        <begin position="336"/>
        <end position="362"/>
    </location>
</feature>
<evidence type="ECO:0000256" key="6">
    <source>
        <dbReference type="ARBA" id="ARBA00023242"/>
    </source>
</evidence>
<dbReference type="PANTHER" id="PTHR12632">
    <property type="entry name" value="TRANSCRIPTION FACTOR NF-Y ALPHA-RELATED"/>
    <property type="match status" value="1"/>
</dbReference>
<dbReference type="SMART" id="SM00521">
    <property type="entry name" value="CBF"/>
    <property type="match status" value="1"/>
</dbReference>
<evidence type="ECO:0000313" key="9">
    <source>
        <dbReference type="EMBL" id="KAG0282964.1"/>
    </source>
</evidence>
<dbReference type="Pfam" id="PF02045">
    <property type="entry name" value="CBFB_NFYA"/>
    <property type="match status" value="1"/>
</dbReference>
<feature type="region of interest" description="Disordered" evidence="8">
    <location>
        <begin position="1"/>
        <end position="34"/>
    </location>
</feature>
<evidence type="ECO:0000256" key="2">
    <source>
        <dbReference type="ARBA" id="ARBA00023015"/>
    </source>
</evidence>
<name>A0A9P6QN36_9FUNG</name>
<feature type="compositionally biased region" description="Low complexity" evidence="8">
    <location>
        <begin position="173"/>
        <end position="196"/>
    </location>
</feature>
<dbReference type="PROSITE" id="PS00686">
    <property type="entry name" value="NFYA_HAP2_1"/>
    <property type="match status" value="1"/>
</dbReference>
<proteinExistence type="inferred from homology"/>
<organism evidence="9 10">
    <name type="scientific">Linnemannia gamsii</name>
    <dbReference type="NCBI Taxonomy" id="64522"/>
    <lineage>
        <taxon>Eukaryota</taxon>
        <taxon>Fungi</taxon>
        <taxon>Fungi incertae sedis</taxon>
        <taxon>Mucoromycota</taxon>
        <taxon>Mortierellomycotina</taxon>
        <taxon>Mortierellomycetes</taxon>
        <taxon>Mortierellales</taxon>
        <taxon>Mortierellaceae</taxon>
        <taxon>Linnemannia</taxon>
    </lineage>
</organism>
<comment type="subcellular location">
    <subcellularLocation>
        <location evidence="1 7">Nucleus</location>
    </subcellularLocation>
</comment>
<keyword evidence="2 7" id="KW-0805">Transcription regulation</keyword>
<feature type="compositionally biased region" description="Gly residues" evidence="8">
    <location>
        <begin position="18"/>
        <end position="30"/>
    </location>
</feature>
<protein>
    <recommendedName>
        <fullName evidence="7">Transcriptional activator HAP2</fullName>
    </recommendedName>
</protein>
<reference evidence="9" key="1">
    <citation type="journal article" date="2020" name="Fungal Divers.">
        <title>Resolving the Mortierellaceae phylogeny through synthesis of multi-gene phylogenetics and phylogenomics.</title>
        <authorList>
            <person name="Vandepol N."/>
            <person name="Liber J."/>
            <person name="Desiro A."/>
            <person name="Na H."/>
            <person name="Kennedy M."/>
            <person name="Barry K."/>
            <person name="Grigoriev I.V."/>
            <person name="Miller A.N."/>
            <person name="O'Donnell K."/>
            <person name="Stajich J.E."/>
            <person name="Bonito G."/>
        </authorList>
    </citation>
    <scope>NUCLEOTIDE SEQUENCE</scope>
    <source>
        <strain evidence="9">NVP60</strain>
    </source>
</reference>
<dbReference type="InterPro" id="IPR018362">
    <property type="entry name" value="CCAAT-binding_factor_CS"/>
</dbReference>
<dbReference type="GO" id="GO:0003700">
    <property type="term" value="F:DNA-binding transcription factor activity"/>
    <property type="evidence" value="ECO:0007669"/>
    <property type="project" value="UniProtKB-UniRule"/>
</dbReference>
<sequence>MHHQHQPHLPLPPNPSSGGEGSVGGQQLGGGDEEPLYVNAKQYHRILKRRAARAKLEEMNRMAKIRKPYLHESRHKHAMRRPRGPGGRFLTSQEIAELDRLQSLFEAQGGVGPVGGDMHLANTNYTPEQQQQFLTQQILMQRQQGTQQQQQPGTHQPAFHDQRHNPYPPRSTQPPSHQQQQSQIPLPLQHHLPTTPGAVDTMYSQQQQPSVLQQFHNGDELQQHPGMILQSQQDSQFNQAFEAPSLLTTNQPSPSPLDEASAGPSVPPSSASTFSSTGATAATSTTDSVGTSLHSTSTAVPNVDGSSTSTQGSHSSATTNTGQPDFQHPGSAVIGSTLSTSTSLMTPTSSAQHTPAAATPPVTATPPPATTETGESSGSTAIPPVLAADAAYT</sequence>
<feature type="region of interest" description="Disordered" evidence="8">
    <location>
        <begin position="246"/>
        <end position="393"/>
    </location>
</feature>
<feature type="compositionally biased region" description="Low complexity" evidence="8">
    <location>
        <begin position="306"/>
        <end position="319"/>
    </location>
</feature>
<keyword evidence="5 7" id="KW-0804">Transcription</keyword>
<dbReference type="OrthoDB" id="1097733at2759"/>
<comment type="subunit">
    <text evidence="7">Heterotrimer.</text>
</comment>
<keyword evidence="4" id="KW-0010">Activator</keyword>
<accession>A0A9P6QN36</accession>
<evidence type="ECO:0000256" key="8">
    <source>
        <dbReference type="SAM" id="MobiDB-lite"/>
    </source>
</evidence>
<comment type="function">
    <text evidence="7">Component of the sequence-specific heterotrimeric transcription factor (NF-Y) which specifically recognizes a 5'-CCAAT-3' box motif found in the promoters of its target genes.</text>
</comment>
<feature type="compositionally biased region" description="Low complexity" evidence="8">
    <location>
        <begin position="141"/>
        <end position="156"/>
    </location>
</feature>
<feature type="compositionally biased region" description="Low complexity" evidence="8">
    <location>
        <begin position="260"/>
        <end position="292"/>
    </location>
</feature>
<comment type="similarity">
    <text evidence="7">Belongs to the NFYA/HAP2 subunit family.</text>
</comment>
<dbReference type="Gene3D" id="6.10.250.2430">
    <property type="match status" value="1"/>
</dbReference>
<comment type="caution">
    <text evidence="9">The sequence shown here is derived from an EMBL/GenBank/DDBJ whole genome shotgun (WGS) entry which is preliminary data.</text>
</comment>
<dbReference type="PROSITE" id="PS51152">
    <property type="entry name" value="NFYA_HAP2_2"/>
    <property type="match status" value="1"/>
</dbReference>
<dbReference type="Proteomes" id="UP000823405">
    <property type="component" value="Unassembled WGS sequence"/>
</dbReference>
<keyword evidence="6 7" id="KW-0539">Nucleus</keyword>
<evidence type="ECO:0000256" key="4">
    <source>
        <dbReference type="ARBA" id="ARBA00023159"/>
    </source>
</evidence>
<dbReference type="EMBL" id="JAAAIN010004043">
    <property type="protein sequence ID" value="KAG0282964.1"/>
    <property type="molecule type" value="Genomic_DNA"/>
</dbReference>
<evidence type="ECO:0000256" key="1">
    <source>
        <dbReference type="ARBA" id="ARBA00004123"/>
    </source>
</evidence>
<dbReference type="GO" id="GO:0016602">
    <property type="term" value="C:CCAAT-binding factor complex"/>
    <property type="evidence" value="ECO:0007669"/>
    <property type="project" value="InterPro"/>
</dbReference>
<gene>
    <name evidence="9" type="primary">HAP2_1</name>
    <name evidence="9" type="ORF">BGZ97_008758</name>
</gene>
<feature type="compositionally biased region" description="Low complexity" evidence="8">
    <location>
        <begin position="370"/>
        <end position="380"/>
    </location>
</feature>
<keyword evidence="10" id="KW-1185">Reference proteome</keyword>
<evidence type="ECO:0000256" key="7">
    <source>
        <dbReference type="RuleBase" id="RU367155"/>
    </source>
</evidence>